<evidence type="ECO:0000313" key="4">
    <source>
        <dbReference type="Proteomes" id="UP000225277"/>
    </source>
</evidence>
<gene>
    <name evidence="3" type="ORF">RCC_07058</name>
</gene>
<name>A0A2D3VBW9_9PEZI</name>
<reference evidence="3 4" key="1">
    <citation type="submission" date="2016-03" db="EMBL/GenBank/DDBJ databases">
        <authorList>
            <person name="Ploux O."/>
        </authorList>
    </citation>
    <scope>NUCLEOTIDE SEQUENCE [LARGE SCALE GENOMIC DNA]</scope>
    <source>
        <strain evidence="3 4">URUG2</strain>
    </source>
</reference>
<organism evidence="3 4">
    <name type="scientific">Ramularia collo-cygni</name>
    <dbReference type="NCBI Taxonomy" id="112498"/>
    <lineage>
        <taxon>Eukaryota</taxon>
        <taxon>Fungi</taxon>
        <taxon>Dikarya</taxon>
        <taxon>Ascomycota</taxon>
        <taxon>Pezizomycotina</taxon>
        <taxon>Dothideomycetes</taxon>
        <taxon>Dothideomycetidae</taxon>
        <taxon>Mycosphaerellales</taxon>
        <taxon>Mycosphaerellaceae</taxon>
        <taxon>Ramularia</taxon>
    </lineage>
</organism>
<dbReference type="GeneID" id="35602179"/>
<dbReference type="OrthoDB" id="3647at2759"/>
<dbReference type="STRING" id="112498.A0A2D3VBW9"/>
<dbReference type="InterPro" id="IPR013216">
    <property type="entry name" value="Methyltransf_11"/>
</dbReference>
<dbReference type="EMBL" id="FJUY01000010">
    <property type="protein sequence ID" value="CZT21196.1"/>
    <property type="molecule type" value="Genomic_DNA"/>
</dbReference>
<sequence>MSTRSNGTETLAQTNRKYWDAASEDTQQAAWVNDLYAQIGTFLMDPESSSWLGLPPPGEPQQKMLDYACGIGLPSRCLKPHFKLCVGMDVSAGMLAKYKNTASSLGLGTDEMLAVRGDLTAEPVETTDPPLPEEKLRNFDLIAICMALHHMEDIQRTITKLVERLRPGGTMLVIDWAQINGATPAQKKLIKDVESGRVSIQDTKHNGHGHQHQHHSKQGDHQFMDPNDPSKPHPASHTISHENFSEEQILELFEKAGCTEGRFKLAEELLEIPGSRVGKMQLFWARATKI</sequence>
<dbReference type="GO" id="GO:0008757">
    <property type="term" value="F:S-adenosylmethionine-dependent methyltransferase activity"/>
    <property type="evidence" value="ECO:0007669"/>
    <property type="project" value="InterPro"/>
</dbReference>
<keyword evidence="4" id="KW-1185">Reference proteome</keyword>
<proteinExistence type="predicted"/>
<dbReference type="Pfam" id="PF08241">
    <property type="entry name" value="Methyltransf_11"/>
    <property type="match status" value="1"/>
</dbReference>
<dbReference type="Gene3D" id="3.40.50.150">
    <property type="entry name" value="Vaccinia Virus protein VP39"/>
    <property type="match status" value="1"/>
</dbReference>
<accession>A0A2D3VBW9</accession>
<dbReference type="SUPFAM" id="SSF53335">
    <property type="entry name" value="S-adenosyl-L-methionine-dependent methyltransferases"/>
    <property type="match status" value="1"/>
</dbReference>
<dbReference type="Proteomes" id="UP000225277">
    <property type="component" value="Unassembled WGS sequence"/>
</dbReference>
<evidence type="ECO:0000313" key="3">
    <source>
        <dbReference type="EMBL" id="CZT21196.1"/>
    </source>
</evidence>
<evidence type="ECO:0000259" key="2">
    <source>
        <dbReference type="Pfam" id="PF08241"/>
    </source>
</evidence>
<evidence type="ECO:0000256" key="1">
    <source>
        <dbReference type="SAM" id="MobiDB-lite"/>
    </source>
</evidence>
<protein>
    <recommendedName>
        <fullName evidence="2">Methyltransferase type 11 domain-containing protein</fullName>
    </recommendedName>
</protein>
<feature type="compositionally biased region" description="Basic residues" evidence="1">
    <location>
        <begin position="206"/>
        <end position="216"/>
    </location>
</feature>
<feature type="domain" description="Methyltransferase type 11" evidence="2">
    <location>
        <begin position="65"/>
        <end position="172"/>
    </location>
</feature>
<dbReference type="PANTHER" id="PTHR43591">
    <property type="entry name" value="METHYLTRANSFERASE"/>
    <property type="match status" value="1"/>
</dbReference>
<feature type="region of interest" description="Disordered" evidence="1">
    <location>
        <begin position="201"/>
        <end position="238"/>
    </location>
</feature>
<dbReference type="AlphaFoldDB" id="A0A2D3VBW9"/>
<dbReference type="RefSeq" id="XP_023628085.1">
    <property type="nucleotide sequence ID" value="XM_023772317.1"/>
</dbReference>
<dbReference type="InterPro" id="IPR029063">
    <property type="entry name" value="SAM-dependent_MTases_sf"/>
</dbReference>
<dbReference type="PANTHER" id="PTHR43591:SF108">
    <property type="entry name" value="S-ADENOSYL-L-METHIONINE-DEPENDENT METHYLTRANSFERASE"/>
    <property type="match status" value="1"/>
</dbReference>
<dbReference type="CDD" id="cd02440">
    <property type="entry name" value="AdoMet_MTases"/>
    <property type="match status" value="1"/>
</dbReference>
<feature type="compositionally biased region" description="Basic and acidic residues" evidence="1">
    <location>
        <begin position="217"/>
        <end position="231"/>
    </location>
</feature>